<dbReference type="GO" id="GO:0007264">
    <property type="term" value="P:small GTPase-mediated signal transduction"/>
    <property type="evidence" value="ECO:0007669"/>
    <property type="project" value="InterPro"/>
</dbReference>
<evidence type="ECO:0000256" key="6">
    <source>
        <dbReference type="ARBA" id="ARBA00022723"/>
    </source>
</evidence>
<dbReference type="PROSITE" id="PS51421">
    <property type="entry name" value="RAS"/>
    <property type="match status" value="1"/>
</dbReference>
<dbReference type="AlphaFoldDB" id="A0AAD5AFI1"/>
<dbReference type="SUPFAM" id="SSF52540">
    <property type="entry name" value="P-loop containing nucleoside triphosphate hydrolases"/>
    <property type="match status" value="1"/>
</dbReference>
<dbReference type="EMBL" id="MU556250">
    <property type="protein sequence ID" value="KAI5615137.1"/>
    <property type="molecule type" value="Genomic_DNA"/>
</dbReference>
<feature type="non-terminal residue" evidence="13">
    <location>
        <position position="1"/>
    </location>
</feature>
<keyword evidence="11" id="KW-0564">Palmitate</keyword>
<keyword evidence="5" id="KW-0597">Phosphoprotein</keyword>
<dbReference type="NCBIfam" id="TIGR00231">
    <property type="entry name" value="small_GTP"/>
    <property type="match status" value="1"/>
</dbReference>
<dbReference type="SMART" id="SM00173">
    <property type="entry name" value="RAS"/>
    <property type="match status" value="1"/>
</dbReference>
<comment type="caution">
    <text evidence="13">The sequence shown here is derived from an EMBL/GenBank/DDBJ whole genome shotgun (WGS) entry which is preliminary data.</text>
</comment>
<dbReference type="GO" id="GO:0005525">
    <property type="term" value="F:GTP binding"/>
    <property type="evidence" value="ECO:0007669"/>
    <property type="project" value="UniProtKB-KW"/>
</dbReference>
<keyword evidence="12" id="KW-0449">Lipoprotein</keyword>
<dbReference type="GO" id="GO:0046872">
    <property type="term" value="F:metal ion binding"/>
    <property type="evidence" value="ECO:0007669"/>
    <property type="project" value="UniProtKB-KW"/>
</dbReference>
<evidence type="ECO:0000313" key="13">
    <source>
        <dbReference type="EMBL" id="KAI5615137.1"/>
    </source>
</evidence>
<dbReference type="PRINTS" id="PR00449">
    <property type="entry name" value="RASTRNSFRMNG"/>
</dbReference>
<evidence type="ECO:0000256" key="4">
    <source>
        <dbReference type="ARBA" id="ARBA00022475"/>
    </source>
</evidence>
<protein>
    <submittedName>
        <fullName evidence="13">Rho-related GTP-binding protein RhoV</fullName>
    </submittedName>
</protein>
<accession>A0AAD5AFI1</accession>
<dbReference type="GO" id="GO:0007010">
    <property type="term" value="P:cytoskeleton organization"/>
    <property type="evidence" value="ECO:0007669"/>
    <property type="project" value="UniProtKB-ARBA"/>
</dbReference>
<dbReference type="PROSITE" id="PS51419">
    <property type="entry name" value="RAB"/>
    <property type="match status" value="1"/>
</dbReference>
<keyword evidence="9" id="KW-0342">GTP-binding</keyword>
<keyword evidence="7" id="KW-0547">Nucleotide-binding</keyword>
<reference evidence="13" key="1">
    <citation type="submission" date="2018-07" db="EMBL/GenBank/DDBJ databases">
        <title>Comparative genomics of catfishes provides insights into carnivory and benthic adaptation.</title>
        <authorList>
            <person name="Zhang Y."/>
            <person name="Wang D."/>
            <person name="Peng Z."/>
            <person name="Zheng S."/>
            <person name="Shao F."/>
            <person name="Tao W."/>
        </authorList>
    </citation>
    <scope>NUCLEOTIDE SEQUENCE</scope>
    <source>
        <strain evidence="13">Chongqing</strain>
    </source>
</reference>
<dbReference type="PANTHER" id="PTHR24072">
    <property type="entry name" value="RHO FAMILY GTPASE"/>
    <property type="match status" value="1"/>
</dbReference>
<dbReference type="SMART" id="SM00175">
    <property type="entry name" value="RAB"/>
    <property type="match status" value="1"/>
</dbReference>
<dbReference type="Pfam" id="PF00071">
    <property type="entry name" value="Ras"/>
    <property type="match status" value="1"/>
</dbReference>
<dbReference type="InterPro" id="IPR027417">
    <property type="entry name" value="P-loop_NTPase"/>
</dbReference>
<comment type="similarity">
    <text evidence="3">Belongs to the small GTPase superfamily. Rho family.</text>
</comment>
<organism evidence="13 14">
    <name type="scientific">Silurus asotus</name>
    <name type="common">Amur catfish</name>
    <name type="synonym">Parasilurus asotus</name>
    <dbReference type="NCBI Taxonomy" id="30991"/>
    <lineage>
        <taxon>Eukaryota</taxon>
        <taxon>Metazoa</taxon>
        <taxon>Chordata</taxon>
        <taxon>Craniata</taxon>
        <taxon>Vertebrata</taxon>
        <taxon>Euteleostomi</taxon>
        <taxon>Actinopterygii</taxon>
        <taxon>Neopterygii</taxon>
        <taxon>Teleostei</taxon>
        <taxon>Ostariophysi</taxon>
        <taxon>Siluriformes</taxon>
        <taxon>Siluridae</taxon>
        <taxon>Silurus</taxon>
    </lineage>
</organism>
<feature type="non-terminal residue" evidence="13">
    <location>
        <position position="252"/>
    </location>
</feature>
<name>A0AAD5AFI1_SILAS</name>
<dbReference type="InterPro" id="IPR001806">
    <property type="entry name" value="Small_GTPase"/>
</dbReference>
<dbReference type="InterPro" id="IPR005225">
    <property type="entry name" value="Small_GTP-bd"/>
</dbReference>
<evidence type="ECO:0000256" key="5">
    <source>
        <dbReference type="ARBA" id="ARBA00022553"/>
    </source>
</evidence>
<proteinExistence type="inferred from homology"/>
<evidence type="ECO:0000256" key="9">
    <source>
        <dbReference type="ARBA" id="ARBA00023134"/>
    </source>
</evidence>
<dbReference type="GO" id="GO:0005886">
    <property type="term" value="C:plasma membrane"/>
    <property type="evidence" value="ECO:0007669"/>
    <property type="project" value="UniProtKB-SubCell"/>
</dbReference>
<evidence type="ECO:0000313" key="14">
    <source>
        <dbReference type="Proteomes" id="UP001205998"/>
    </source>
</evidence>
<comment type="subcellular location">
    <subcellularLocation>
        <location evidence="2">Cell membrane</location>
        <topology evidence="2">Lipid-anchor</topology>
        <orientation evidence="2">Cytoplasmic side</orientation>
    </subcellularLocation>
</comment>
<dbReference type="Gene3D" id="3.40.50.300">
    <property type="entry name" value="P-loop containing nucleotide triphosphate hydrolases"/>
    <property type="match status" value="1"/>
</dbReference>
<keyword evidence="14" id="KW-1185">Reference proteome</keyword>
<evidence type="ECO:0000256" key="12">
    <source>
        <dbReference type="ARBA" id="ARBA00023288"/>
    </source>
</evidence>
<dbReference type="PROSITE" id="PS51420">
    <property type="entry name" value="RHO"/>
    <property type="match status" value="1"/>
</dbReference>
<evidence type="ECO:0000256" key="2">
    <source>
        <dbReference type="ARBA" id="ARBA00004342"/>
    </source>
</evidence>
<dbReference type="SMART" id="SM00174">
    <property type="entry name" value="RHO"/>
    <property type="match status" value="1"/>
</dbReference>
<dbReference type="SMART" id="SM00176">
    <property type="entry name" value="RAN"/>
    <property type="match status" value="1"/>
</dbReference>
<evidence type="ECO:0000256" key="3">
    <source>
        <dbReference type="ARBA" id="ARBA00010142"/>
    </source>
</evidence>
<dbReference type="CDD" id="cd04130">
    <property type="entry name" value="Wrch_1"/>
    <property type="match status" value="1"/>
</dbReference>
<evidence type="ECO:0000256" key="11">
    <source>
        <dbReference type="ARBA" id="ARBA00023139"/>
    </source>
</evidence>
<dbReference type="GO" id="GO:0008360">
    <property type="term" value="P:regulation of cell shape"/>
    <property type="evidence" value="ECO:0007669"/>
    <property type="project" value="UniProtKB-ARBA"/>
</dbReference>
<comment type="cofactor">
    <cofactor evidence="1">
        <name>Mg(2+)</name>
        <dbReference type="ChEBI" id="CHEBI:18420"/>
    </cofactor>
</comment>
<dbReference type="FunFam" id="3.40.50.300:FF:000561">
    <property type="entry name" value="rho-related GTP-binding protein RhoV"/>
    <property type="match status" value="1"/>
</dbReference>
<keyword evidence="6" id="KW-0479">Metal-binding</keyword>
<sequence>FRLLLDMPPQMDYFYQEAHVPPVCIEPGHEHAHEHAHSPDSDPEPVISCMLVGDGAVGKTSMIISYTNNGYPTDYKQTAFDVFSGQVQVDGAPVRIQLMDTAGQEEFDGFRSLSYAQMDVFLLCFSVVNPTSFQNITKKWIPEIRSCNPTSPIILVGTQSDLLLDVNVLIDLDRCKVKPVLGSRARSLAEKIRATEYVECSALTQKNLKEAFDAAIFAAIKHKARKAKKTRLSDRRTKAFSKCSWKKFFCFI</sequence>
<dbReference type="InterPro" id="IPR003578">
    <property type="entry name" value="Small_GTPase_Rho"/>
</dbReference>
<dbReference type="GO" id="GO:0003924">
    <property type="term" value="F:GTPase activity"/>
    <property type="evidence" value="ECO:0007669"/>
    <property type="project" value="InterPro"/>
</dbReference>
<gene>
    <name evidence="13" type="ORF">C0J50_3362</name>
</gene>
<keyword evidence="8" id="KW-0460">Magnesium</keyword>
<evidence type="ECO:0000256" key="7">
    <source>
        <dbReference type="ARBA" id="ARBA00022741"/>
    </source>
</evidence>
<dbReference type="Proteomes" id="UP001205998">
    <property type="component" value="Unassembled WGS sequence"/>
</dbReference>
<keyword evidence="4" id="KW-1003">Cell membrane</keyword>
<evidence type="ECO:0000256" key="8">
    <source>
        <dbReference type="ARBA" id="ARBA00022842"/>
    </source>
</evidence>
<keyword evidence="10" id="KW-0472">Membrane</keyword>
<evidence type="ECO:0000256" key="1">
    <source>
        <dbReference type="ARBA" id="ARBA00001946"/>
    </source>
</evidence>
<evidence type="ECO:0000256" key="10">
    <source>
        <dbReference type="ARBA" id="ARBA00023136"/>
    </source>
</evidence>